<evidence type="ECO:0000256" key="1">
    <source>
        <dbReference type="SAM" id="MobiDB-lite"/>
    </source>
</evidence>
<feature type="compositionally biased region" description="Low complexity" evidence="1">
    <location>
        <begin position="376"/>
        <end position="396"/>
    </location>
</feature>
<dbReference type="OrthoDB" id="2450055at2759"/>
<feature type="region of interest" description="Disordered" evidence="1">
    <location>
        <begin position="263"/>
        <end position="505"/>
    </location>
</feature>
<feature type="region of interest" description="Disordered" evidence="1">
    <location>
        <begin position="672"/>
        <end position="792"/>
    </location>
</feature>
<evidence type="ECO:0008006" key="4">
    <source>
        <dbReference type="Google" id="ProtNLM"/>
    </source>
</evidence>
<feature type="compositionally biased region" description="Polar residues" evidence="1">
    <location>
        <begin position="417"/>
        <end position="432"/>
    </location>
</feature>
<dbReference type="EMBL" id="KN817577">
    <property type="protein sequence ID" value="KJA19457.1"/>
    <property type="molecule type" value="Genomic_DNA"/>
</dbReference>
<feature type="compositionally biased region" description="Gly residues" evidence="1">
    <location>
        <begin position="869"/>
        <end position="880"/>
    </location>
</feature>
<feature type="compositionally biased region" description="Basic and acidic residues" evidence="1">
    <location>
        <begin position="672"/>
        <end position="698"/>
    </location>
</feature>
<feature type="compositionally biased region" description="Pro residues" evidence="1">
    <location>
        <begin position="361"/>
        <end position="373"/>
    </location>
</feature>
<feature type="compositionally biased region" description="Basic and acidic residues" evidence="1">
    <location>
        <begin position="816"/>
        <end position="826"/>
    </location>
</feature>
<evidence type="ECO:0000313" key="3">
    <source>
        <dbReference type="Proteomes" id="UP000054270"/>
    </source>
</evidence>
<feature type="compositionally biased region" description="Polar residues" evidence="1">
    <location>
        <begin position="889"/>
        <end position="900"/>
    </location>
</feature>
<feature type="region of interest" description="Disordered" evidence="1">
    <location>
        <begin position="595"/>
        <end position="659"/>
    </location>
</feature>
<sequence length="946" mass="101459">MAAPASQNAPAPAPLAALVERADVHKSCKAVEGLLGIFNEYCEAVGAVGALQKRLAKALREAAGVKGTGEIAVNAMNTSATLFEALAEVDTKFGKVADKEYDSVSTEVKKWFKRLAKEERNHDEKMAGANAKIKQAGQNYEKKTKKKATDVSEEHARYITLISTLGPEMALEKYNHALNVTQRHSSTIYGVAASLSRLADSEWQKSCECVRRFSPTIGPLGQWKALCEGGWTGILPSDLHNVEDIQPSDDNAAGGGLKPIQEEAAARPQSAGNAQRTPESRELELPRAHAPPGYSTGPPSASASSQDLHRDNLSAPSPTVARHTQAPAAPPEPAAHGDMEPPRPPFVDPNTGSVRSLSAFPSPPTHFPIPPVRAAPQPSGLSQALSSSSSNLQFPSAGGALADSPVSAHSELDDSFRTANQNFRGSNGSQSPPRAEREQRSRPRGHSRGDDDDIERISPAAAVSSTNEIRRPIPVKSHTSLPAERDPRREYERAVPQMSHRASSSADLAALRYQRPQYDDESREFGVMDSPGKSRTVDGAKYPRAMERTDTGTSTGSLVAAMRNRYSYNSGSISPPPRELPRIPLSVTDLASRYEPADTPLSPRLRAGQSLPPLDTARAPKDAYQERTSPTTNRRMLGSDEERRQRQQQQQQQRSEDVAVLERKVKEQELHAREQELEARSRELDRERARLQSLREDDTPAPLVMRPRERRTSLRHQLQRPLSQMELGDAPDGAVARQKAYTSAQQLAPPLSPVKPLASPTRGAHSPLPSPRARERRPASPGTSTSSAAGAGHAANCGCEACSVSKYGAPPQGVHQRVDSKPDKPRSWMRRLSMPVGNALGLDSAKRSQAGAGAGLPGGGGTTNFSLGSGVGNTPAGGRGLFSMDGKKNASTTALSSRSPDNGLGVREDGKAVAQTRGGLIPGRKSYEMGGISNRSMTNLGITGKH</sequence>
<dbReference type="AlphaFoldDB" id="A0A0D2KY52"/>
<accession>A0A0D2KY52</accession>
<keyword evidence="3" id="KW-1185">Reference proteome</keyword>
<gene>
    <name evidence="2" type="ORF">HYPSUDRAFT_44203</name>
</gene>
<evidence type="ECO:0000313" key="2">
    <source>
        <dbReference type="EMBL" id="KJA19457.1"/>
    </source>
</evidence>
<name>A0A0D2KY52_HYPSF</name>
<reference evidence="3" key="1">
    <citation type="submission" date="2014-04" db="EMBL/GenBank/DDBJ databases">
        <title>Evolutionary Origins and Diversification of the Mycorrhizal Mutualists.</title>
        <authorList>
            <consortium name="DOE Joint Genome Institute"/>
            <consortium name="Mycorrhizal Genomics Consortium"/>
            <person name="Kohler A."/>
            <person name="Kuo A."/>
            <person name="Nagy L.G."/>
            <person name="Floudas D."/>
            <person name="Copeland A."/>
            <person name="Barry K.W."/>
            <person name="Cichocki N."/>
            <person name="Veneault-Fourrey C."/>
            <person name="LaButti K."/>
            <person name="Lindquist E.A."/>
            <person name="Lipzen A."/>
            <person name="Lundell T."/>
            <person name="Morin E."/>
            <person name="Murat C."/>
            <person name="Riley R."/>
            <person name="Ohm R."/>
            <person name="Sun H."/>
            <person name="Tunlid A."/>
            <person name="Henrissat B."/>
            <person name="Grigoriev I.V."/>
            <person name="Hibbett D.S."/>
            <person name="Martin F."/>
        </authorList>
    </citation>
    <scope>NUCLEOTIDE SEQUENCE [LARGE SCALE GENOMIC DNA]</scope>
    <source>
        <strain evidence="3">FD-334 SS-4</strain>
    </source>
</reference>
<dbReference type="OMA" id="KFADKEC"/>
<protein>
    <recommendedName>
        <fullName evidence="4">IMD domain-containing protein</fullName>
    </recommendedName>
</protein>
<dbReference type="Proteomes" id="UP000054270">
    <property type="component" value="Unassembled WGS sequence"/>
</dbReference>
<feature type="region of interest" description="Disordered" evidence="1">
    <location>
        <begin position="865"/>
        <end position="918"/>
    </location>
</feature>
<feature type="compositionally biased region" description="Low complexity" evidence="1">
    <location>
        <begin position="779"/>
        <end position="792"/>
    </location>
</feature>
<dbReference type="STRING" id="945553.A0A0D2KY52"/>
<organism evidence="2 3">
    <name type="scientific">Hypholoma sublateritium (strain FD-334 SS-4)</name>
    <dbReference type="NCBI Taxonomy" id="945553"/>
    <lineage>
        <taxon>Eukaryota</taxon>
        <taxon>Fungi</taxon>
        <taxon>Dikarya</taxon>
        <taxon>Basidiomycota</taxon>
        <taxon>Agaricomycotina</taxon>
        <taxon>Agaricomycetes</taxon>
        <taxon>Agaricomycetidae</taxon>
        <taxon>Agaricales</taxon>
        <taxon>Agaricineae</taxon>
        <taxon>Strophariaceae</taxon>
        <taxon>Hypholoma</taxon>
    </lineage>
</organism>
<feature type="compositionally biased region" description="Basic and acidic residues" evidence="1">
    <location>
        <begin position="483"/>
        <end position="493"/>
    </location>
</feature>
<proteinExistence type="predicted"/>
<feature type="region of interest" description="Disordered" evidence="1">
    <location>
        <begin position="809"/>
        <end position="828"/>
    </location>
</feature>
<feature type="compositionally biased region" description="Basic and acidic residues" evidence="1">
    <location>
        <begin position="278"/>
        <end position="287"/>
    </location>
</feature>
<feature type="compositionally biased region" description="Polar residues" evidence="1">
    <location>
        <begin position="297"/>
        <end position="306"/>
    </location>
</feature>
<feature type="region of interest" description="Disordered" evidence="1">
    <location>
        <begin position="122"/>
        <end position="148"/>
    </location>
</feature>